<name>B9ETW2_ORYSJ</name>
<dbReference type="AlphaFoldDB" id="B9ETW2"/>
<evidence type="ECO:0000256" key="2">
    <source>
        <dbReference type="SAM" id="MobiDB-lite"/>
    </source>
</evidence>
<reference evidence="3" key="2">
    <citation type="submission" date="2008-12" db="EMBL/GenBank/DDBJ databases">
        <title>Improved gene annotation of the rice (Oryza sativa) genomes.</title>
        <authorList>
            <person name="Wang J."/>
            <person name="Li R."/>
            <person name="Fan W."/>
            <person name="Huang Q."/>
            <person name="Zhang J."/>
            <person name="Zhou Y."/>
            <person name="Hu Y."/>
            <person name="Zi S."/>
            <person name="Li J."/>
            <person name="Ni P."/>
            <person name="Zheng H."/>
            <person name="Zhang Y."/>
            <person name="Zhao M."/>
            <person name="Hao Q."/>
            <person name="McDermott J."/>
            <person name="Samudrala R."/>
            <person name="Kristiansen K."/>
            <person name="Wong G.K.-S."/>
        </authorList>
    </citation>
    <scope>NUCLEOTIDE SEQUENCE</scope>
</reference>
<dbReference type="PANTHER" id="PTHR31087:SF79">
    <property type="entry name" value="OS01G0817650 PROTEIN"/>
    <property type="match status" value="1"/>
</dbReference>
<dbReference type="InterPro" id="IPR025659">
    <property type="entry name" value="Tubby-like_C"/>
</dbReference>
<reference evidence="3" key="1">
    <citation type="journal article" date="2005" name="PLoS Biol.">
        <title>The genomes of Oryza sativa: a history of duplications.</title>
        <authorList>
            <person name="Yu J."/>
            <person name="Wang J."/>
            <person name="Lin W."/>
            <person name="Li S."/>
            <person name="Li H."/>
            <person name="Zhou J."/>
            <person name="Ni P."/>
            <person name="Dong W."/>
            <person name="Hu S."/>
            <person name="Zeng C."/>
            <person name="Zhang J."/>
            <person name="Zhang Y."/>
            <person name="Li R."/>
            <person name="Xu Z."/>
            <person name="Li S."/>
            <person name="Li X."/>
            <person name="Zheng H."/>
            <person name="Cong L."/>
            <person name="Lin L."/>
            <person name="Yin J."/>
            <person name="Geng J."/>
            <person name="Li G."/>
            <person name="Shi J."/>
            <person name="Liu J."/>
            <person name="Lv H."/>
            <person name="Li J."/>
            <person name="Wang J."/>
            <person name="Deng Y."/>
            <person name="Ran L."/>
            <person name="Shi X."/>
            <person name="Wang X."/>
            <person name="Wu Q."/>
            <person name="Li C."/>
            <person name="Ren X."/>
            <person name="Wang J."/>
            <person name="Wang X."/>
            <person name="Li D."/>
            <person name="Liu D."/>
            <person name="Zhang X."/>
            <person name="Ji Z."/>
            <person name="Zhao W."/>
            <person name="Sun Y."/>
            <person name="Zhang Z."/>
            <person name="Bao J."/>
            <person name="Han Y."/>
            <person name="Dong L."/>
            <person name="Ji J."/>
            <person name="Chen P."/>
            <person name="Wu S."/>
            <person name="Liu J."/>
            <person name="Xiao Y."/>
            <person name="Bu D."/>
            <person name="Tan J."/>
            <person name="Yang L."/>
            <person name="Ye C."/>
            <person name="Zhang J."/>
            <person name="Xu J."/>
            <person name="Zhou Y."/>
            <person name="Yu Y."/>
            <person name="Zhang B."/>
            <person name="Zhuang S."/>
            <person name="Wei H."/>
            <person name="Liu B."/>
            <person name="Lei M."/>
            <person name="Yu H."/>
            <person name="Li Y."/>
            <person name="Xu H."/>
            <person name="Wei S."/>
            <person name="He X."/>
            <person name="Fang L."/>
            <person name="Zhang Z."/>
            <person name="Zhang Y."/>
            <person name="Huang X."/>
            <person name="Su Z."/>
            <person name="Tong W."/>
            <person name="Li J."/>
            <person name="Tong Z."/>
            <person name="Li S."/>
            <person name="Ye J."/>
            <person name="Wang L."/>
            <person name="Fang L."/>
            <person name="Lei T."/>
            <person name="Chen C."/>
            <person name="Chen H."/>
            <person name="Xu Z."/>
            <person name="Li H."/>
            <person name="Huang H."/>
            <person name="Zhang F."/>
            <person name="Xu H."/>
            <person name="Li N."/>
            <person name="Zhao C."/>
            <person name="Li S."/>
            <person name="Dong L."/>
            <person name="Huang Y."/>
            <person name="Li L."/>
            <person name="Xi Y."/>
            <person name="Qi Q."/>
            <person name="Li W."/>
            <person name="Zhang B."/>
            <person name="Hu W."/>
            <person name="Zhang Y."/>
            <person name="Tian X."/>
            <person name="Jiao Y."/>
            <person name="Liang X."/>
            <person name="Jin J."/>
            <person name="Gao L."/>
            <person name="Zheng W."/>
            <person name="Hao B."/>
            <person name="Liu S."/>
            <person name="Wang W."/>
            <person name="Yuan L."/>
            <person name="Cao M."/>
            <person name="McDermott J."/>
            <person name="Samudrala R."/>
            <person name="Wang J."/>
            <person name="Wong G.K."/>
            <person name="Yang H."/>
        </authorList>
    </citation>
    <scope>NUCLEOTIDE SEQUENCE [LARGE SCALE GENOMIC DNA]</scope>
</reference>
<dbReference type="InterPro" id="IPR007612">
    <property type="entry name" value="LOR"/>
</dbReference>
<dbReference type="PANTHER" id="PTHR31087">
    <property type="match status" value="1"/>
</dbReference>
<accession>B9ETW2</accession>
<dbReference type="Proteomes" id="UP000007752">
    <property type="component" value="Chromosome 1"/>
</dbReference>
<dbReference type="Pfam" id="PF04525">
    <property type="entry name" value="LOR"/>
    <property type="match status" value="1"/>
</dbReference>
<dbReference type="EMBL" id="CM000138">
    <property type="protein sequence ID" value="EEE55581.1"/>
    <property type="molecule type" value="Genomic_DNA"/>
</dbReference>
<evidence type="ECO:0000256" key="1">
    <source>
        <dbReference type="ARBA" id="ARBA00005437"/>
    </source>
</evidence>
<comment type="similarity">
    <text evidence="1">Belongs to the LOR family.</text>
</comment>
<dbReference type="InterPro" id="IPR038595">
    <property type="entry name" value="LOR_sf"/>
</dbReference>
<feature type="region of interest" description="Disordered" evidence="2">
    <location>
        <begin position="1"/>
        <end position="41"/>
    </location>
</feature>
<dbReference type="Gene3D" id="2.40.160.200">
    <property type="entry name" value="LURP1-related"/>
    <property type="match status" value="1"/>
</dbReference>
<protein>
    <submittedName>
        <fullName evidence="3">Uncharacterized protein</fullName>
    </submittedName>
</protein>
<proteinExistence type="inferred from homology"/>
<sequence length="293" mass="31006">MGACGERRRHGNVGILLPRRPSPAHQHDGIENGDGGVEDDDEDDALALTAAAEAEVAWAAVGGAEEEVYKCTAPLFLLITIQKVHPNVVPVAAAAGPAGGERRGEEEEEAAALTVWRKSLLFNCKGFTVFDAKGNLAYRVDSYDTESGDEVVLIDAAGAPAFTVRRKRQLSLQGEQWLVFAGEADGRRPPVYAVRRTGRGGGKSLARVTPCAGAAAAGASAAYEVEGSYARRCCVVYDGERRAVAEVRPKEAVGTDVFRLVVQPGVGVSLAMAVVVALDQMFGRPSLLRSWSS</sequence>
<evidence type="ECO:0000313" key="3">
    <source>
        <dbReference type="EMBL" id="EEE55581.1"/>
    </source>
</evidence>
<gene>
    <name evidence="3" type="ORF">OsJ_03872</name>
</gene>
<organism evidence="3">
    <name type="scientific">Oryza sativa subsp. japonica</name>
    <name type="common">Rice</name>
    <dbReference type="NCBI Taxonomy" id="39947"/>
    <lineage>
        <taxon>Eukaryota</taxon>
        <taxon>Viridiplantae</taxon>
        <taxon>Streptophyta</taxon>
        <taxon>Embryophyta</taxon>
        <taxon>Tracheophyta</taxon>
        <taxon>Spermatophyta</taxon>
        <taxon>Magnoliopsida</taxon>
        <taxon>Liliopsida</taxon>
        <taxon>Poales</taxon>
        <taxon>Poaceae</taxon>
        <taxon>BOP clade</taxon>
        <taxon>Oryzoideae</taxon>
        <taxon>Oryzeae</taxon>
        <taxon>Oryzinae</taxon>
        <taxon>Oryza</taxon>
        <taxon>Oryza sativa</taxon>
    </lineage>
</organism>
<dbReference type="SUPFAM" id="SSF54518">
    <property type="entry name" value="Tubby C-terminal domain-like"/>
    <property type="match status" value="1"/>
</dbReference>